<evidence type="ECO:0000259" key="4">
    <source>
        <dbReference type="PROSITE" id="PS01180"/>
    </source>
</evidence>
<dbReference type="InParanoid" id="A0A2J7Q665"/>
<reference evidence="5 6" key="1">
    <citation type="submission" date="2017-12" db="EMBL/GenBank/DDBJ databases">
        <title>Hemimetabolous genomes reveal molecular basis of termite eusociality.</title>
        <authorList>
            <person name="Harrison M.C."/>
            <person name="Jongepier E."/>
            <person name="Robertson H.M."/>
            <person name="Arning N."/>
            <person name="Bitard-Feildel T."/>
            <person name="Chao H."/>
            <person name="Childers C.P."/>
            <person name="Dinh H."/>
            <person name="Doddapaneni H."/>
            <person name="Dugan S."/>
            <person name="Gowin J."/>
            <person name="Greiner C."/>
            <person name="Han Y."/>
            <person name="Hu H."/>
            <person name="Hughes D.S.T."/>
            <person name="Huylmans A.-K."/>
            <person name="Kemena C."/>
            <person name="Kremer L.P.M."/>
            <person name="Lee S.L."/>
            <person name="Lopez-Ezquerra A."/>
            <person name="Mallet L."/>
            <person name="Monroy-Kuhn J.M."/>
            <person name="Moser A."/>
            <person name="Murali S.C."/>
            <person name="Muzny D.M."/>
            <person name="Otani S."/>
            <person name="Piulachs M.-D."/>
            <person name="Poelchau M."/>
            <person name="Qu J."/>
            <person name="Schaub F."/>
            <person name="Wada-Katsumata A."/>
            <person name="Worley K.C."/>
            <person name="Xie Q."/>
            <person name="Ylla G."/>
            <person name="Poulsen M."/>
            <person name="Gibbs R.A."/>
            <person name="Schal C."/>
            <person name="Richards S."/>
            <person name="Belles X."/>
            <person name="Korb J."/>
            <person name="Bornberg-Bauer E."/>
        </authorList>
    </citation>
    <scope>NUCLEOTIDE SEQUENCE [LARGE SCALE GENOMIC DNA]</scope>
    <source>
        <tissue evidence="5">Whole body</tissue>
    </source>
</reference>
<dbReference type="InterPro" id="IPR035914">
    <property type="entry name" value="Sperma_CUB_dom_sf"/>
</dbReference>
<dbReference type="PANTHER" id="PTHR24251:SF28">
    <property type="entry name" value="NEUROPILIN AND TOLLOID-LIKE, ISOFORM B"/>
    <property type="match status" value="1"/>
</dbReference>
<dbReference type="PROSITE" id="PS01180">
    <property type="entry name" value="CUB"/>
    <property type="match status" value="1"/>
</dbReference>
<comment type="caution">
    <text evidence="5">The sequence shown here is derived from an EMBL/GenBank/DDBJ whole genome shotgun (WGS) entry which is preliminary data.</text>
</comment>
<evidence type="ECO:0000313" key="6">
    <source>
        <dbReference type="Proteomes" id="UP000235965"/>
    </source>
</evidence>
<dbReference type="Proteomes" id="UP000235965">
    <property type="component" value="Unassembled WGS sequence"/>
</dbReference>
<evidence type="ECO:0000256" key="2">
    <source>
        <dbReference type="ARBA" id="ARBA00023157"/>
    </source>
</evidence>
<comment type="caution">
    <text evidence="3">Lacks conserved residue(s) required for the propagation of feature annotation.</text>
</comment>
<dbReference type="OrthoDB" id="10009301at2759"/>
<dbReference type="EMBL" id="NEVH01017540">
    <property type="protein sequence ID" value="PNF24071.1"/>
    <property type="molecule type" value="Genomic_DNA"/>
</dbReference>
<sequence>MLTTRHPLSAKVGDKRLSLAEPGHILKLDFRNTFDVEYSNNCTYDYLEVRDGGHGYDRLIGQFCGNIFPDIIGSTSRYLWLRFKSDDTIEGAGFTAVYESILPSNGESHVEMPACQIFLYGYQGWVNSSLINTSYLEKTNQLAKPIDCMWIINVTVGWKVEALRRADHPPKESYRMCKIQKNRSER</sequence>
<dbReference type="SMART" id="SM00042">
    <property type="entry name" value="CUB"/>
    <property type="match status" value="1"/>
</dbReference>
<dbReference type="InterPro" id="IPR000859">
    <property type="entry name" value="CUB_dom"/>
</dbReference>
<protein>
    <recommendedName>
        <fullName evidence="4">CUB domain-containing protein</fullName>
    </recommendedName>
</protein>
<dbReference type="STRING" id="105785.A0A2J7Q665"/>
<dbReference type="CDD" id="cd00041">
    <property type="entry name" value="CUB"/>
    <property type="match status" value="1"/>
</dbReference>
<feature type="domain" description="CUB" evidence="4">
    <location>
        <begin position="1"/>
        <end position="101"/>
    </location>
</feature>
<dbReference type="Gene3D" id="2.60.120.290">
    <property type="entry name" value="Spermadhesin, CUB domain"/>
    <property type="match status" value="1"/>
</dbReference>
<evidence type="ECO:0000256" key="1">
    <source>
        <dbReference type="ARBA" id="ARBA00022737"/>
    </source>
</evidence>
<accession>A0A2J7Q665</accession>
<evidence type="ECO:0000313" key="5">
    <source>
        <dbReference type="EMBL" id="PNF24071.1"/>
    </source>
</evidence>
<dbReference type="PANTHER" id="PTHR24251">
    <property type="entry name" value="OVOCHYMASE-RELATED"/>
    <property type="match status" value="1"/>
</dbReference>
<dbReference type="SUPFAM" id="SSF49854">
    <property type="entry name" value="Spermadhesin, CUB domain"/>
    <property type="match status" value="1"/>
</dbReference>
<dbReference type="Pfam" id="PF00431">
    <property type="entry name" value="CUB"/>
    <property type="match status" value="1"/>
</dbReference>
<keyword evidence="6" id="KW-1185">Reference proteome</keyword>
<keyword evidence="1" id="KW-0677">Repeat</keyword>
<gene>
    <name evidence="5" type="ORF">B7P43_G08100</name>
</gene>
<name>A0A2J7Q665_9NEOP</name>
<keyword evidence="2" id="KW-1015">Disulfide bond</keyword>
<organism evidence="5 6">
    <name type="scientific">Cryptotermes secundus</name>
    <dbReference type="NCBI Taxonomy" id="105785"/>
    <lineage>
        <taxon>Eukaryota</taxon>
        <taxon>Metazoa</taxon>
        <taxon>Ecdysozoa</taxon>
        <taxon>Arthropoda</taxon>
        <taxon>Hexapoda</taxon>
        <taxon>Insecta</taxon>
        <taxon>Pterygota</taxon>
        <taxon>Neoptera</taxon>
        <taxon>Polyneoptera</taxon>
        <taxon>Dictyoptera</taxon>
        <taxon>Blattodea</taxon>
        <taxon>Blattoidea</taxon>
        <taxon>Termitoidae</taxon>
        <taxon>Kalotermitidae</taxon>
        <taxon>Cryptotermitinae</taxon>
        <taxon>Cryptotermes</taxon>
    </lineage>
</organism>
<evidence type="ECO:0000256" key="3">
    <source>
        <dbReference type="PROSITE-ProRule" id="PRU00059"/>
    </source>
</evidence>
<dbReference type="AlphaFoldDB" id="A0A2J7Q665"/>
<proteinExistence type="predicted"/>